<dbReference type="RefSeq" id="WP_250428867.1">
    <property type="nucleotide sequence ID" value="NZ_JALPRR010000002.1"/>
</dbReference>
<evidence type="ECO:0000259" key="1">
    <source>
        <dbReference type="Pfam" id="PF07045"/>
    </source>
</evidence>
<proteinExistence type="predicted"/>
<gene>
    <name evidence="2" type="ORF">ACFSKP_05000</name>
</gene>
<reference evidence="3" key="1">
    <citation type="journal article" date="2019" name="Int. J. Syst. Evol. Microbiol.">
        <title>The Global Catalogue of Microorganisms (GCM) 10K type strain sequencing project: providing services to taxonomists for standard genome sequencing and annotation.</title>
        <authorList>
            <consortium name="The Broad Institute Genomics Platform"/>
            <consortium name="The Broad Institute Genome Sequencing Center for Infectious Disease"/>
            <person name="Wu L."/>
            <person name="Ma J."/>
        </authorList>
    </citation>
    <scope>NUCLEOTIDE SEQUENCE [LARGE SCALE GENOMIC DNA]</scope>
    <source>
        <strain evidence="3">CGMCC 4.1782</strain>
    </source>
</reference>
<dbReference type="Gene3D" id="3.30.70.100">
    <property type="match status" value="1"/>
</dbReference>
<feature type="domain" description="DUF1330" evidence="1">
    <location>
        <begin position="2"/>
        <end position="95"/>
    </location>
</feature>
<organism evidence="2 3">
    <name type="scientific">Pontibacter ruber</name>
    <dbReference type="NCBI Taxonomy" id="1343895"/>
    <lineage>
        <taxon>Bacteria</taxon>
        <taxon>Pseudomonadati</taxon>
        <taxon>Bacteroidota</taxon>
        <taxon>Cytophagia</taxon>
        <taxon>Cytophagales</taxon>
        <taxon>Hymenobacteraceae</taxon>
        <taxon>Pontibacter</taxon>
    </lineage>
</organism>
<accession>A0ABW5CVG2</accession>
<keyword evidence="3" id="KW-1185">Reference proteome</keyword>
<dbReference type="EMBL" id="JBHUIM010000001">
    <property type="protein sequence ID" value="MFD2245602.1"/>
    <property type="molecule type" value="Genomic_DNA"/>
</dbReference>
<evidence type="ECO:0000313" key="3">
    <source>
        <dbReference type="Proteomes" id="UP001597374"/>
    </source>
</evidence>
<name>A0ABW5CVG2_9BACT</name>
<dbReference type="InterPro" id="IPR010753">
    <property type="entry name" value="DUF1330"/>
</dbReference>
<dbReference type="InterPro" id="IPR011008">
    <property type="entry name" value="Dimeric_a/b-barrel"/>
</dbReference>
<evidence type="ECO:0000313" key="2">
    <source>
        <dbReference type="EMBL" id="MFD2245602.1"/>
    </source>
</evidence>
<dbReference type="PANTHER" id="PTHR41521">
    <property type="match status" value="1"/>
</dbReference>
<dbReference type="SUPFAM" id="SSF54909">
    <property type="entry name" value="Dimeric alpha+beta barrel"/>
    <property type="match status" value="1"/>
</dbReference>
<sequence length="97" mass="10781">MPAYIIVEIDVTDPATYEDYKKLTPASLVPFDGKFIVRGGAAETLEGDWQPKRIVVLEFPTMEKAKAWHASEEYAPAKAIRQQASHSRMIVVEGFAG</sequence>
<dbReference type="PANTHER" id="PTHR41521:SF4">
    <property type="entry name" value="BLR0684 PROTEIN"/>
    <property type="match status" value="1"/>
</dbReference>
<protein>
    <submittedName>
        <fullName evidence="2">DUF1330 domain-containing protein</fullName>
    </submittedName>
</protein>
<comment type="caution">
    <text evidence="2">The sequence shown here is derived from an EMBL/GenBank/DDBJ whole genome shotgun (WGS) entry which is preliminary data.</text>
</comment>
<dbReference type="Proteomes" id="UP001597374">
    <property type="component" value="Unassembled WGS sequence"/>
</dbReference>
<dbReference type="Pfam" id="PF07045">
    <property type="entry name" value="DUF1330"/>
    <property type="match status" value="1"/>
</dbReference>